<proteinExistence type="predicted"/>
<dbReference type="EMBL" id="GBRH01160450">
    <property type="protein sequence ID" value="JAE37446.1"/>
    <property type="molecule type" value="Transcribed_RNA"/>
</dbReference>
<reference evidence="1" key="1">
    <citation type="submission" date="2014-09" db="EMBL/GenBank/DDBJ databases">
        <authorList>
            <person name="Magalhaes I.L.F."/>
            <person name="Oliveira U."/>
            <person name="Santos F.R."/>
            <person name="Vidigal T.H.D.A."/>
            <person name="Brescovit A.D."/>
            <person name="Santos A.J."/>
        </authorList>
    </citation>
    <scope>NUCLEOTIDE SEQUENCE</scope>
    <source>
        <tissue evidence="1">Shoot tissue taken approximately 20 cm above the soil surface</tissue>
    </source>
</reference>
<evidence type="ECO:0000313" key="1">
    <source>
        <dbReference type="EMBL" id="JAE37446.1"/>
    </source>
</evidence>
<reference evidence="1" key="2">
    <citation type="journal article" date="2015" name="Data Brief">
        <title>Shoot transcriptome of the giant reed, Arundo donax.</title>
        <authorList>
            <person name="Barrero R.A."/>
            <person name="Guerrero F.D."/>
            <person name="Moolhuijzen P."/>
            <person name="Goolsby J.A."/>
            <person name="Tidwell J."/>
            <person name="Bellgard S.E."/>
            <person name="Bellgard M.I."/>
        </authorList>
    </citation>
    <scope>NUCLEOTIDE SEQUENCE</scope>
    <source>
        <tissue evidence="1">Shoot tissue taken approximately 20 cm above the soil surface</tissue>
    </source>
</reference>
<name>A0A0A9HRC5_ARUDO</name>
<sequence length="37" mass="4552">MKLYPTFVWWLHKFFFSWISSGDKLLTMHFIVGYPVE</sequence>
<dbReference type="AlphaFoldDB" id="A0A0A9HRC5"/>
<accession>A0A0A9HRC5</accession>
<organism evidence="1">
    <name type="scientific">Arundo donax</name>
    <name type="common">Giant reed</name>
    <name type="synonym">Donax arundinaceus</name>
    <dbReference type="NCBI Taxonomy" id="35708"/>
    <lineage>
        <taxon>Eukaryota</taxon>
        <taxon>Viridiplantae</taxon>
        <taxon>Streptophyta</taxon>
        <taxon>Embryophyta</taxon>
        <taxon>Tracheophyta</taxon>
        <taxon>Spermatophyta</taxon>
        <taxon>Magnoliopsida</taxon>
        <taxon>Liliopsida</taxon>
        <taxon>Poales</taxon>
        <taxon>Poaceae</taxon>
        <taxon>PACMAD clade</taxon>
        <taxon>Arundinoideae</taxon>
        <taxon>Arundineae</taxon>
        <taxon>Arundo</taxon>
    </lineage>
</organism>
<protein>
    <submittedName>
        <fullName evidence="1">Uncharacterized protein</fullName>
    </submittedName>
</protein>